<reference evidence="1" key="1">
    <citation type="submission" date="2018-11" db="EMBL/GenBank/DDBJ databases">
        <authorList>
            <consortium name="Genoscope - CEA"/>
            <person name="William W."/>
        </authorList>
    </citation>
    <scope>NUCLEOTIDE SEQUENCE</scope>
</reference>
<protein>
    <submittedName>
        <fullName evidence="1">Uncharacterized protein</fullName>
    </submittedName>
</protein>
<dbReference type="AlphaFoldDB" id="A0A3P6E9T9"/>
<dbReference type="EMBL" id="LR031875">
    <property type="protein sequence ID" value="VDD29302.1"/>
    <property type="molecule type" value="Genomic_DNA"/>
</dbReference>
<accession>A0A3P6E9T9</accession>
<sequence>MENLMARRAASMLAGALQNQYQNSAIATANNINFKAQLE</sequence>
<proteinExistence type="predicted"/>
<organism evidence="1">
    <name type="scientific">Brassica oleracea</name>
    <name type="common">Wild cabbage</name>
    <dbReference type="NCBI Taxonomy" id="3712"/>
    <lineage>
        <taxon>Eukaryota</taxon>
        <taxon>Viridiplantae</taxon>
        <taxon>Streptophyta</taxon>
        <taxon>Embryophyta</taxon>
        <taxon>Tracheophyta</taxon>
        <taxon>Spermatophyta</taxon>
        <taxon>Magnoliopsida</taxon>
        <taxon>eudicotyledons</taxon>
        <taxon>Gunneridae</taxon>
        <taxon>Pentapetalae</taxon>
        <taxon>rosids</taxon>
        <taxon>malvids</taxon>
        <taxon>Brassicales</taxon>
        <taxon>Brassicaceae</taxon>
        <taxon>Brassiceae</taxon>
        <taxon>Brassica</taxon>
    </lineage>
</organism>
<evidence type="ECO:0000313" key="1">
    <source>
        <dbReference type="EMBL" id="VDD29302.1"/>
    </source>
</evidence>
<gene>
    <name evidence="1" type="ORF">BOLC9T54625H</name>
</gene>
<name>A0A3P6E9T9_BRAOL</name>